<accession>A0ABU1ZXI4</accession>
<organism evidence="5 6">
    <name type="scientific">Corynebacterium guangdongense</name>
    <dbReference type="NCBI Taxonomy" id="1783348"/>
    <lineage>
        <taxon>Bacteria</taxon>
        <taxon>Bacillati</taxon>
        <taxon>Actinomycetota</taxon>
        <taxon>Actinomycetes</taxon>
        <taxon>Mycobacteriales</taxon>
        <taxon>Corynebacteriaceae</taxon>
        <taxon>Corynebacterium</taxon>
    </lineage>
</organism>
<feature type="transmembrane region" description="Helical" evidence="2">
    <location>
        <begin position="226"/>
        <end position="244"/>
    </location>
</feature>
<evidence type="ECO:0000313" key="6">
    <source>
        <dbReference type="Proteomes" id="UP001180840"/>
    </source>
</evidence>
<dbReference type="InterPro" id="IPR002656">
    <property type="entry name" value="Acyl_transf_3_dom"/>
</dbReference>
<feature type="domain" description="SGNH" evidence="4">
    <location>
        <begin position="484"/>
        <end position="703"/>
    </location>
</feature>
<dbReference type="PANTHER" id="PTHR23028">
    <property type="entry name" value="ACETYLTRANSFERASE"/>
    <property type="match status" value="1"/>
</dbReference>
<keyword evidence="2" id="KW-1133">Transmembrane helix</keyword>
<feature type="domain" description="Acyltransferase 3" evidence="3">
    <location>
        <begin position="26"/>
        <end position="350"/>
    </location>
</feature>
<dbReference type="InterPro" id="IPR043968">
    <property type="entry name" value="SGNH"/>
</dbReference>
<dbReference type="PANTHER" id="PTHR23028:SF53">
    <property type="entry name" value="ACYL_TRANSF_3 DOMAIN-CONTAINING PROTEIN"/>
    <property type="match status" value="1"/>
</dbReference>
<feature type="transmembrane region" description="Helical" evidence="2">
    <location>
        <begin position="188"/>
        <end position="206"/>
    </location>
</feature>
<name>A0ABU1ZXI4_9CORY</name>
<dbReference type="InterPro" id="IPR050879">
    <property type="entry name" value="Acyltransferase_3"/>
</dbReference>
<protein>
    <submittedName>
        <fullName evidence="5">Peptidoglycan/LPS O-acetylase OafA/YrhL</fullName>
    </submittedName>
</protein>
<feature type="transmembrane region" description="Helical" evidence="2">
    <location>
        <begin position="392"/>
        <end position="414"/>
    </location>
</feature>
<keyword evidence="6" id="KW-1185">Reference proteome</keyword>
<evidence type="ECO:0000259" key="3">
    <source>
        <dbReference type="Pfam" id="PF01757"/>
    </source>
</evidence>
<feature type="transmembrane region" description="Helical" evidence="2">
    <location>
        <begin position="276"/>
        <end position="300"/>
    </location>
</feature>
<gene>
    <name evidence="5" type="ORF">J2S39_001312</name>
</gene>
<feature type="transmembrane region" description="Helical" evidence="2">
    <location>
        <begin position="33"/>
        <end position="64"/>
    </location>
</feature>
<keyword evidence="2" id="KW-0812">Transmembrane</keyword>
<evidence type="ECO:0000259" key="4">
    <source>
        <dbReference type="Pfam" id="PF19040"/>
    </source>
</evidence>
<proteinExistence type="predicted"/>
<evidence type="ECO:0000313" key="5">
    <source>
        <dbReference type="EMBL" id="MDR7329636.1"/>
    </source>
</evidence>
<feature type="transmembrane region" description="Helical" evidence="2">
    <location>
        <begin position="251"/>
        <end position="270"/>
    </location>
</feature>
<feature type="transmembrane region" description="Helical" evidence="2">
    <location>
        <begin position="312"/>
        <end position="330"/>
    </location>
</feature>
<feature type="region of interest" description="Disordered" evidence="1">
    <location>
        <begin position="1"/>
        <end position="20"/>
    </location>
</feature>
<dbReference type="Pfam" id="PF01757">
    <property type="entry name" value="Acyl_transf_3"/>
    <property type="match status" value="1"/>
</dbReference>
<reference evidence="5" key="1">
    <citation type="submission" date="2023-07" db="EMBL/GenBank/DDBJ databases">
        <title>Sequencing the genomes of 1000 actinobacteria strains.</title>
        <authorList>
            <person name="Klenk H.-P."/>
        </authorList>
    </citation>
    <scope>NUCLEOTIDE SEQUENCE</scope>
    <source>
        <strain evidence="5">DSM 107476</strain>
    </source>
</reference>
<feature type="compositionally biased region" description="Low complexity" evidence="1">
    <location>
        <begin position="1"/>
        <end position="11"/>
    </location>
</feature>
<feature type="transmembrane region" description="Helical" evidence="2">
    <location>
        <begin position="91"/>
        <end position="110"/>
    </location>
</feature>
<dbReference type="RefSeq" id="WP_290194588.1">
    <property type="nucleotide sequence ID" value="NZ_CP047654.1"/>
</dbReference>
<dbReference type="Pfam" id="PF19040">
    <property type="entry name" value="SGNH"/>
    <property type="match status" value="1"/>
</dbReference>
<dbReference type="Proteomes" id="UP001180840">
    <property type="component" value="Unassembled WGS sequence"/>
</dbReference>
<feature type="transmembrane region" description="Helical" evidence="2">
    <location>
        <begin position="154"/>
        <end position="176"/>
    </location>
</feature>
<feature type="transmembrane region" description="Helical" evidence="2">
    <location>
        <begin position="336"/>
        <end position="357"/>
    </location>
</feature>
<evidence type="ECO:0000256" key="2">
    <source>
        <dbReference type="SAM" id="Phobius"/>
    </source>
</evidence>
<sequence>MTTAAPTTATTGRHALTGTPNPYREDLDGLRGIAIALVVLFHIFVGRVSGGVDIFLLLSGYFFLGSQLRYASRGNASLNPWWPIWRTLRRLVPTMTVVIGLVFLAGKTILPQWDAPHLTQQVSTSMLYFLNWELYQQGADYNVASDGVSPLQHLWSMAVQGQFYLGAIAFSLGLAYLFRGRRHLVQRVAGPILVALTLVSFAYATWEQFHNQPLNYYSTFSRSWELTLGAALAVYGGRVVFAPLMREIMTALGLLMVVTTGMLFDGATLFPGPAALFPIGGAVLIILGGTGGSSVGAVLASRPLLWLGRVAYPFYVWHWPLLIAATIWSGQPRPSLIVGVVVFLVSLALAHLTHRYVEEPLRQHWKRPTRDQTPVSNALAGLRSSPVARARAVAGALVAVAALVLASAFPVMLYKRDQAIYEYLDPAIYPGAAALAGAPVPAAEPKQDPFVVPQIFPLAGRDGCLTFTYHDTDEFVTTSWGRPLGDPCVYGDATADTTVYLVGGSHAEQWSTALDIIGQRQGFKLVPLLRQGCPTYLSEPDFAGATADCLEWNRNMVDRLVQADPDLVISTTTRPQGETGRGPDVVPDTYPEFWDILAAHDIPFAGLRDNPWGFNAEDGVMDRTQCFADLGDEALCGAPRELIYAPVNPADELLDARENMWSIDTADWFCTPDFCPAVVGNIYVYRDADHVSEAYLRTLVEPLEKALIPVLAQLR</sequence>
<comment type="caution">
    <text evidence="5">The sequence shown here is derived from an EMBL/GenBank/DDBJ whole genome shotgun (WGS) entry which is preliminary data.</text>
</comment>
<dbReference type="EMBL" id="JAVDXZ010000001">
    <property type="protein sequence ID" value="MDR7329636.1"/>
    <property type="molecule type" value="Genomic_DNA"/>
</dbReference>
<keyword evidence="2" id="KW-0472">Membrane</keyword>
<evidence type="ECO:0000256" key="1">
    <source>
        <dbReference type="SAM" id="MobiDB-lite"/>
    </source>
</evidence>